<organism evidence="2 3">
    <name type="scientific">Portunus trituberculatus</name>
    <name type="common">Swimming crab</name>
    <name type="synonym">Neptunus trituberculatus</name>
    <dbReference type="NCBI Taxonomy" id="210409"/>
    <lineage>
        <taxon>Eukaryota</taxon>
        <taxon>Metazoa</taxon>
        <taxon>Ecdysozoa</taxon>
        <taxon>Arthropoda</taxon>
        <taxon>Crustacea</taxon>
        <taxon>Multicrustacea</taxon>
        <taxon>Malacostraca</taxon>
        <taxon>Eumalacostraca</taxon>
        <taxon>Eucarida</taxon>
        <taxon>Decapoda</taxon>
        <taxon>Pleocyemata</taxon>
        <taxon>Brachyura</taxon>
        <taxon>Eubrachyura</taxon>
        <taxon>Portunoidea</taxon>
        <taxon>Portunidae</taxon>
        <taxon>Portuninae</taxon>
        <taxon>Portunus</taxon>
    </lineage>
</organism>
<protein>
    <submittedName>
        <fullName evidence="2">Uncharacterized protein</fullName>
    </submittedName>
</protein>
<comment type="caution">
    <text evidence="2">The sequence shown here is derived from an EMBL/GenBank/DDBJ whole genome shotgun (WGS) entry which is preliminary data.</text>
</comment>
<dbReference type="AlphaFoldDB" id="A0A5B7I0F3"/>
<evidence type="ECO:0000313" key="2">
    <source>
        <dbReference type="EMBL" id="MPC78831.1"/>
    </source>
</evidence>
<accession>A0A5B7I0F3</accession>
<feature type="region of interest" description="Disordered" evidence="1">
    <location>
        <begin position="1"/>
        <end position="35"/>
    </location>
</feature>
<reference evidence="2 3" key="1">
    <citation type="submission" date="2019-05" db="EMBL/GenBank/DDBJ databases">
        <title>Another draft genome of Portunus trituberculatus and its Hox gene families provides insights of decapod evolution.</title>
        <authorList>
            <person name="Jeong J.-H."/>
            <person name="Song I."/>
            <person name="Kim S."/>
            <person name="Choi T."/>
            <person name="Kim D."/>
            <person name="Ryu S."/>
            <person name="Kim W."/>
        </authorList>
    </citation>
    <scope>NUCLEOTIDE SEQUENCE [LARGE SCALE GENOMIC DNA]</scope>
    <source>
        <tissue evidence="2">Muscle</tissue>
    </source>
</reference>
<sequence>MEAVSLAPSQEWGEAWSPHSFLTPASPLQPSPPPVPAITPTLPPLLAVTPPHLFLLLLPIPLLPPSCLPVPPPLESRHLSDSQSKKTN</sequence>
<dbReference type="EMBL" id="VSRR010049490">
    <property type="protein sequence ID" value="MPC78831.1"/>
    <property type="molecule type" value="Genomic_DNA"/>
</dbReference>
<gene>
    <name evidence="2" type="ORF">E2C01_073329</name>
</gene>
<evidence type="ECO:0000256" key="1">
    <source>
        <dbReference type="SAM" id="MobiDB-lite"/>
    </source>
</evidence>
<name>A0A5B7I0F3_PORTR</name>
<dbReference type="Proteomes" id="UP000324222">
    <property type="component" value="Unassembled WGS sequence"/>
</dbReference>
<keyword evidence="3" id="KW-1185">Reference proteome</keyword>
<evidence type="ECO:0000313" key="3">
    <source>
        <dbReference type="Proteomes" id="UP000324222"/>
    </source>
</evidence>
<proteinExistence type="predicted"/>